<keyword evidence="2" id="KW-1185">Reference proteome</keyword>
<evidence type="ECO:0000313" key="2">
    <source>
        <dbReference type="Proteomes" id="UP001176478"/>
    </source>
</evidence>
<name>A0ABT9ATR3_9GAMM</name>
<proteinExistence type="predicted"/>
<accession>A0ABT9ATR3</accession>
<reference evidence="1" key="1">
    <citation type="submission" date="2023-07" db="EMBL/GenBank/DDBJ databases">
        <authorList>
            <person name="Yang W."/>
            <person name="Chen J."/>
            <person name="Ji P."/>
            <person name="Hu F."/>
        </authorList>
    </citation>
    <scope>NUCLEOTIDE SEQUENCE</scope>
    <source>
        <strain evidence="1">CRE-138-0111</strain>
    </source>
</reference>
<reference evidence="1" key="2">
    <citation type="journal article" date="2024" name="Int. J. Antimicrob. Agents">
        <title>Identification of a novel Providencia species showing multi-drug-resistant in three patients with hospital-acquired infection.</title>
        <authorList>
            <person name="Yang W."/>
            <person name="Chen J."/>
            <person name="Yang F."/>
            <person name="Ji P."/>
            <person name="Shen S."/>
            <person name="Yin D."/>
            <person name="Hu F."/>
        </authorList>
    </citation>
    <scope>NUCLEOTIDE SEQUENCE</scope>
    <source>
        <strain evidence="1">CRE-138-0111</strain>
    </source>
</reference>
<comment type="caution">
    <text evidence="1">The sequence shown here is derived from an EMBL/GenBank/DDBJ whole genome shotgun (WGS) entry which is preliminary data.</text>
</comment>
<dbReference type="Proteomes" id="UP001176478">
    <property type="component" value="Unassembled WGS sequence"/>
</dbReference>
<protein>
    <submittedName>
        <fullName evidence="1">Uncharacterized protein</fullName>
    </submittedName>
</protein>
<dbReference type="EMBL" id="JAUQTG010000011">
    <property type="protein sequence ID" value="MDO7858054.1"/>
    <property type="molecule type" value="Genomic_DNA"/>
</dbReference>
<gene>
    <name evidence="1" type="ORF">Q5E86_17225</name>
</gene>
<sequence length="94" mass="11306">MFEKQFYHVKALSEVSSQLDADIPHYPPIFKGAAESPDDLQDYTTRWEWFYNHERQNMTLNSYTSMQHIQHMSWFYLLPPLKMGKLLEHNVWAV</sequence>
<evidence type="ECO:0000313" key="1">
    <source>
        <dbReference type="EMBL" id="MDO7858054.1"/>
    </source>
</evidence>
<organism evidence="1 2">
    <name type="scientific">Providencia huashanensis</name>
    <dbReference type="NCBI Taxonomy" id="3037798"/>
    <lineage>
        <taxon>Bacteria</taxon>
        <taxon>Pseudomonadati</taxon>
        <taxon>Pseudomonadota</taxon>
        <taxon>Gammaproteobacteria</taxon>
        <taxon>Enterobacterales</taxon>
        <taxon>Morganellaceae</taxon>
        <taxon>Providencia</taxon>
    </lineage>
</organism>